<evidence type="ECO:0000256" key="1">
    <source>
        <dbReference type="ARBA" id="ARBA00010333"/>
    </source>
</evidence>
<evidence type="ECO:0000259" key="3">
    <source>
        <dbReference type="SMART" id="SM00062"/>
    </source>
</evidence>
<keyword evidence="2" id="KW-0732">Signal</keyword>
<evidence type="ECO:0000256" key="2">
    <source>
        <dbReference type="ARBA" id="ARBA00022729"/>
    </source>
</evidence>
<dbReference type="PANTHER" id="PTHR35936:SF17">
    <property type="entry name" value="ARGININE-BINDING EXTRACELLULAR PROTEIN ARTP"/>
    <property type="match status" value="1"/>
</dbReference>
<evidence type="ECO:0000313" key="4">
    <source>
        <dbReference type="EMBL" id="NYS44499.1"/>
    </source>
</evidence>
<dbReference type="RefSeq" id="WP_179927316.1">
    <property type="nucleotide sequence ID" value="NZ_JACCDD010000002.1"/>
</dbReference>
<dbReference type="SUPFAM" id="SSF53850">
    <property type="entry name" value="Periplasmic binding protein-like II"/>
    <property type="match status" value="1"/>
</dbReference>
<dbReference type="InterPro" id="IPR001638">
    <property type="entry name" value="Solute-binding_3/MltF_N"/>
</dbReference>
<keyword evidence="5" id="KW-1185">Reference proteome</keyword>
<name>A0ABX2SSV4_VREZH</name>
<feature type="domain" description="Solute-binding protein family 3/N-terminal" evidence="3">
    <location>
        <begin position="22"/>
        <end position="250"/>
    </location>
</feature>
<proteinExistence type="inferred from homology"/>
<sequence>MKHLLLVPIITTCLITASQAETVRVGFGAEPYPPFATPDAAGELHGWEVDITRAVCAAAELDCEIIMTSWDGLIPSLTTGKIDFIAASLTITPQRLRAIDFSDKYYQTSAAILGPQGDDLSATPEGVAGRTIGVQSASIHQAYANHHFQEARIREYQTQDEANQDLFSGRLDGILADQLILADYLTTHQGQICCELKGSVEHDEAILGGGVGFGVRKGDNALRETLNAAIADIREDGTYDEISARYFDFDIYGD</sequence>
<dbReference type="EMBL" id="JACCDD010000002">
    <property type="protein sequence ID" value="NYS44499.1"/>
    <property type="molecule type" value="Genomic_DNA"/>
</dbReference>
<comment type="caution">
    <text evidence="4">The sequence shown here is derived from an EMBL/GenBank/DDBJ whole genome shotgun (WGS) entry which is preliminary data.</text>
</comment>
<dbReference type="Gene3D" id="3.40.190.10">
    <property type="entry name" value="Periplasmic binding protein-like II"/>
    <property type="match status" value="2"/>
</dbReference>
<dbReference type="PANTHER" id="PTHR35936">
    <property type="entry name" value="MEMBRANE-BOUND LYTIC MUREIN TRANSGLYCOSYLASE F"/>
    <property type="match status" value="1"/>
</dbReference>
<reference evidence="4 5" key="1">
    <citation type="journal article" date="2013" name="Antonie Van Leeuwenhoek">
        <title>Halomonas zhaodongensis sp. nov., a slightly halophilic bacterium isolated from saline-alkaline soils in Zhaodong, China.</title>
        <authorList>
            <person name="Jiang J."/>
            <person name="Pan Y."/>
            <person name="Meng L."/>
            <person name="Hu S."/>
            <person name="Zhang X."/>
            <person name="Hu B."/>
            <person name="Meng J."/>
            <person name="Li C."/>
            <person name="Huang H."/>
            <person name="Wang K."/>
            <person name="Su T."/>
        </authorList>
    </citation>
    <scope>NUCLEOTIDE SEQUENCE [LARGE SCALE GENOMIC DNA]</scope>
    <source>
        <strain evidence="4 5">NEAU-ST10-25</strain>
    </source>
</reference>
<comment type="similarity">
    <text evidence="1">Belongs to the bacterial solute-binding protein 3 family.</text>
</comment>
<protein>
    <submittedName>
        <fullName evidence="4">Transporter substrate-binding domain-containing protein</fullName>
    </submittedName>
</protein>
<organism evidence="4 5">
    <name type="scientific">Vreelandella zhaodongensis</name>
    <name type="common">Halomonas zhaodongensis</name>
    <dbReference type="NCBI Taxonomy" id="1176240"/>
    <lineage>
        <taxon>Bacteria</taxon>
        <taxon>Pseudomonadati</taxon>
        <taxon>Pseudomonadota</taxon>
        <taxon>Gammaproteobacteria</taxon>
        <taxon>Oceanospirillales</taxon>
        <taxon>Halomonadaceae</taxon>
        <taxon>Vreelandella</taxon>
    </lineage>
</organism>
<evidence type="ECO:0000313" key="5">
    <source>
        <dbReference type="Proteomes" id="UP000528918"/>
    </source>
</evidence>
<dbReference type="Proteomes" id="UP000528918">
    <property type="component" value="Unassembled WGS sequence"/>
</dbReference>
<accession>A0ABX2SSV4</accession>
<gene>
    <name evidence="4" type="ORF">HZS79_05980</name>
</gene>
<dbReference type="SMART" id="SM00062">
    <property type="entry name" value="PBPb"/>
    <property type="match status" value="1"/>
</dbReference>
<dbReference type="Pfam" id="PF00497">
    <property type="entry name" value="SBP_bac_3"/>
    <property type="match status" value="1"/>
</dbReference>